<dbReference type="GO" id="GO:0061504">
    <property type="term" value="P:cyclic threonylcarbamoyladenosine biosynthetic process"/>
    <property type="evidence" value="ECO:0007669"/>
    <property type="project" value="TreeGrafter"/>
</dbReference>
<dbReference type="CDD" id="cd00755">
    <property type="entry name" value="YgdL_like"/>
    <property type="match status" value="1"/>
</dbReference>
<dbReference type="RefSeq" id="WP_271436090.1">
    <property type="nucleotide sequence ID" value="NZ_CP073355.1"/>
</dbReference>
<dbReference type="InterPro" id="IPR045886">
    <property type="entry name" value="ThiF/MoeB/HesA"/>
</dbReference>
<feature type="domain" description="THIF-type NAD/FAD binding fold" evidence="1">
    <location>
        <begin position="15"/>
        <end position="249"/>
    </location>
</feature>
<dbReference type="KEGG" id="taqu:KDW03_03915"/>
<reference evidence="2" key="2">
    <citation type="submission" date="2022-06" db="EMBL/GenBank/DDBJ databases">
        <title>Thermospira aquatica gen. nov., sp. nov.</title>
        <authorList>
            <person name="Ben Ali Gam Z."/>
            <person name="Labat M."/>
        </authorList>
    </citation>
    <scope>NUCLEOTIDE SEQUENCE</scope>
    <source>
        <strain evidence="2">F1F22</strain>
    </source>
</reference>
<evidence type="ECO:0000313" key="3">
    <source>
        <dbReference type="Proteomes" id="UP001056539"/>
    </source>
</evidence>
<dbReference type="AlphaFoldDB" id="A0AAX3BFL7"/>
<dbReference type="InterPro" id="IPR000594">
    <property type="entry name" value="ThiF_NAD_FAD-bd"/>
</dbReference>
<accession>A0AAX3BFL7</accession>
<keyword evidence="3" id="KW-1185">Reference proteome</keyword>
<dbReference type="EMBL" id="CP073355">
    <property type="protein sequence ID" value="URA10960.1"/>
    <property type="molecule type" value="Genomic_DNA"/>
</dbReference>
<sequence length="251" mass="27629">METLKENWLFRTESLIGAEGLHRLASLRVMACGVGGVGGMALEALARSGVGYFVVVDCDVFHPTNLNRQILATRESLGKPKTTIAKERILSINPEATVIPIQGFADSQIISILQSYPVDFVIDAIDSLNPKVQLISTLMHKNIPFISSMGAAARFDASSFRIGKLSDVKGCPLSRKVRQRLRRIGIDPRHIPVVYSTEMVKEGQGIASYIQEENFYERGRQRIPRGSLATTVMAAGLLCAQEVIMWALKKT</sequence>
<dbReference type="PANTHER" id="PTHR43267:SF1">
    <property type="entry name" value="TRNA THREONYLCARBAMOYLADENOSINE DEHYDRATASE"/>
    <property type="match status" value="1"/>
</dbReference>
<dbReference type="Gene3D" id="3.40.50.720">
    <property type="entry name" value="NAD(P)-binding Rossmann-like Domain"/>
    <property type="match status" value="1"/>
</dbReference>
<evidence type="ECO:0000313" key="2">
    <source>
        <dbReference type="EMBL" id="URA10960.1"/>
    </source>
</evidence>
<dbReference type="InterPro" id="IPR035985">
    <property type="entry name" value="Ubiquitin-activating_enz"/>
</dbReference>
<proteinExistence type="predicted"/>
<reference evidence="2" key="1">
    <citation type="submission" date="2021-04" db="EMBL/GenBank/DDBJ databases">
        <authorList>
            <person name="Postec A."/>
        </authorList>
    </citation>
    <scope>NUCLEOTIDE SEQUENCE</scope>
    <source>
        <strain evidence="2">F1F22</strain>
    </source>
</reference>
<dbReference type="SUPFAM" id="SSF69572">
    <property type="entry name" value="Activating enzymes of the ubiquitin-like proteins"/>
    <property type="match status" value="1"/>
</dbReference>
<dbReference type="Proteomes" id="UP001056539">
    <property type="component" value="Chromosome"/>
</dbReference>
<dbReference type="PANTHER" id="PTHR43267">
    <property type="entry name" value="TRNA THREONYLCARBAMOYLADENOSINE DEHYDRATASE"/>
    <property type="match status" value="1"/>
</dbReference>
<evidence type="ECO:0000259" key="1">
    <source>
        <dbReference type="Pfam" id="PF00899"/>
    </source>
</evidence>
<name>A0AAX3BFL7_9SPIR</name>
<organism evidence="2 3">
    <name type="scientific">Thermospira aquatica</name>
    <dbReference type="NCBI Taxonomy" id="2828656"/>
    <lineage>
        <taxon>Bacteria</taxon>
        <taxon>Pseudomonadati</taxon>
        <taxon>Spirochaetota</taxon>
        <taxon>Spirochaetia</taxon>
        <taxon>Brevinematales</taxon>
        <taxon>Thermospiraceae</taxon>
        <taxon>Thermospira</taxon>
    </lineage>
</organism>
<dbReference type="Pfam" id="PF00899">
    <property type="entry name" value="ThiF"/>
    <property type="match status" value="1"/>
</dbReference>
<protein>
    <submittedName>
        <fullName evidence="2">tRNA threonylcarbamoyladenosine dehydratase</fullName>
    </submittedName>
</protein>
<gene>
    <name evidence="2" type="ORF">KDW03_03915</name>
</gene>
<dbReference type="GO" id="GO:0061503">
    <property type="term" value="F:tRNA threonylcarbamoyladenosine dehydratase"/>
    <property type="evidence" value="ECO:0007669"/>
    <property type="project" value="TreeGrafter"/>
</dbReference>
<dbReference type="GO" id="GO:0008641">
    <property type="term" value="F:ubiquitin-like modifier activating enzyme activity"/>
    <property type="evidence" value="ECO:0007669"/>
    <property type="project" value="InterPro"/>
</dbReference>